<evidence type="ECO:0000313" key="8">
    <source>
        <dbReference type="EMBL" id="ANM86483.1"/>
    </source>
</evidence>
<dbReference type="AlphaFoldDB" id="A0A1Z1CCH0"/>
<feature type="transmembrane region" description="Helical" evidence="6">
    <location>
        <begin position="366"/>
        <end position="384"/>
    </location>
</feature>
<keyword evidence="2 6" id="KW-0812">Transmembrane</keyword>
<feature type="transmembrane region" description="Helical" evidence="6">
    <location>
        <begin position="106"/>
        <end position="123"/>
    </location>
</feature>
<reference evidence="8" key="1">
    <citation type="submission" date="2016-05" db="EMBL/GenBank/DDBJ databases">
        <title>Lichen genome sequencing reveals its rich biosynthetic potential.</title>
        <authorList>
            <person name="Bertrand R.L."/>
            <person name="Abdel-Hameed M."/>
            <person name="Sorensen J.L."/>
        </authorList>
    </citation>
    <scope>NUCLEOTIDE SEQUENCE</scope>
</reference>
<feature type="transmembrane region" description="Helical" evidence="6">
    <location>
        <begin position="191"/>
        <end position="213"/>
    </location>
</feature>
<feature type="transmembrane region" description="Helical" evidence="6">
    <location>
        <begin position="299"/>
        <end position="319"/>
    </location>
</feature>
<feature type="transmembrane region" description="Helical" evidence="6">
    <location>
        <begin position="164"/>
        <end position="185"/>
    </location>
</feature>
<dbReference type="GO" id="GO:0022857">
    <property type="term" value="F:transmembrane transporter activity"/>
    <property type="evidence" value="ECO:0007669"/>
    <property type="project" value="InterPro"/>
</dbReference>
<feature type="transmembrane region" description="Helical" evidence="6">
    <location>
        <begin position="390"/>
        <end position="412"/>
    </location>
</feature>
<evidence type="ECO:0000256" key="2">
    <source>
        <dbReference type="ARBA" id="ARBA00022692"/>
    </source>
</evidence>
<dbReference type="GO" id="GO:0005886">
    <property type="term" value="C:plasma membrane"/>
    <property type="evidence" value="ECO:0007669"/>
    <property type="project" value="TreeGrafter"/>
</dbReference>
<protein>
    <submittedName>
        <fullName evidence="8">Putative MFS transporter</fullName>
    </submittedName>
</protein>
<dbReference type="InterPro" id="IPR036259">
    <property type="entry name" value="MFS_trans_sf"/>
</dbReference>
<evidence type="ECO:0000256" key="5">
    <source>
        <dbReference type="SAM" id="MobiDB-lite"/>
    </source>
</evidence>
<feature type="domain" description="Major facilitator superfamily (MFS) profile" evidence="7">
    <location>
        <begin position="39"/>
        <end position="531"/>
    </location>
</feature>
<dbReference type="PANTHER" id="PTHR23501">
    <property type="entry name" value="MAJOR FACILITATOR SUPERFAMILY"/>
    <property type="match status" value="1"/>
</dbReference>
<comment type="subcellular location">
    <subcellularLocation>
        <location evidence="1">Membrane</location>
        <topology evidence="1">Multi-pass membrane protein</topology>
    </subcellularLocation>
</comment>
<reference evidence="9" key="2">
    <citation type="submission" date="2017-12" db="EMBL/GenBank/DDBJ databases">
        <title>Genome Sequencing Reveals a Rich Biosynthetic Potential.</title>
        <authorList>
            <person name="Bertrand R.L."/>
            <person name="Abdel-Hameed M.E."/>
            <person name="Sorensen J.L."/>
        </authorList>
    </citation>
    <scope>NUCLEOTIDE SEQUENCE</scope>
</reference>
<dbReference type="InterPro" id="IPR020846">
    <property type="entry name" value="MFS_dom"/>
</dbReference>
<evidence type="ECO:0000256" key="1">
    <source>
        <dbReference type="ARBA" id="ARBA00004141"/>
    </source>
</evidence>
<dbReference type="EMBL" id="KX264264">
    <property type="protein sequence ID" value="ANM86483.1"/>
    <property type="molecule type" value="Genomic_DNA"/>
</dbReference>
<dbReference type="PROSITE" id="PS50850">
    <property type="entry name" value="MFS"/>
    <property type="match status" value="1"/>
</dbReference>
<dbReference type="Gene3D" id="1.20.1250.20">
    <property type="entry name" value="MFS general substrate transporter like domains"/>
    <property type="match status" value="1"/>
</dbReference>
<feature type="transmembrane region" description="Helical" evidence="6">
    <location>
        <begin position="339"/>
        <end position="359"/>
    </location>
</feature>
<feature type="compositionally biased region" description="Polar residues" evidence="5">
    <location>
        <begin position="1"/>
        <end position="11"/>
    </location>
</feature>
<feature type="transmembrane region" description="Helical" evidence="6">
    <location>
        <begin position="233"/>
        <end position="250"/>
    </location>
</feature>
<dbReference type="InterPro" id="IPR011701">
    <property type="entry name" value="MFS"/>
</dbReference>
<feature type="transmembrane region" description="Helical" evidence="6">
    <location>
        <begin position="424"/>
        <end position="444"/>
    </location>
</feature>
<evidence type="ECO:0000313" key="9">
    <source>
        <dbReference type="EMBL" id="AUW31338.1"/>
    </source>
</evidence>
<dbReference type="EMBL" id="MG777506">
    <property type="protein sequence ID" value="AUW31338.1"/>
    <property type="molecule type" value="Genomic_DNA"/>
</dbReference>
<name>A0A1Z1CCH0_CLAUC</name>
<keyword evidence="4 6" id="KW-0472">Membrane</keyword>
<accession>A0A1Z1CCH0</accession>
<dbReference type="PANTHER" id="PTHR23501:SF156">
    <property type="entry name" value="TRANSPORTER, PUTATIVE-RELATED"/>
    <property type="match status" value="1"/>
</dbReference>
<dbReference type="Pfam" id="PF07690">
    <property type="entry name" value="MFS_1"/>
    <property type="match status" value="1"/>
</dbReference>
<feature type="transmembrane region" description="Helical" evidence="6">
    <location>
        <begin position="262"/>
        <end position="279"/>
    </location>
</feature>
<evidence type="ECO:0000256" key="4">
    <source>
        <dbReference type="ARBA" id="ARBA00023136"/>
    </source>
</evidence>
<proteinExistence type="predicted"/>
<evidence type="ECO:0000259" key="7">
    <source>
        <dbReference type="PROSITE" id="PS50850"/>
    </source>
</evidence>
<dbReference type="SUPFAM" id="SSF103473">
    <property type="entry name" value="MFS general substrate transporter"/>
    <property type="match status" value="1"/>
</dbReference>
<evidence type="ECO:0000256" key="6">
    <source>
        <dbReference type="SAM" id="Phobius"/>
    </source>
</evidence>
<sequence length="545" mass="59137">MSGQAETNEPRSQPVRPGSDKDAGASTKISKKPLSFWLSFVALNITVFIVSLDSTALAVAVPRITQDLHGTTLEAFWTNLSFILAIVVTQPIYITISDILGRKIPLYVAFLLFFVGSIVFGVAKSMPVFVMGRILQGLGGGGLDVLSEIILADITSLKERPLYLGLYALPMAGGGVCGPIIGAAFSEFVDWRWIGWINLPIIAIGVVLAFFFLHLRHMDSTFRSKLRRLDWNGMLLFTIGSTTFALPLSWGGTMYPWSSWKTILPLMIGAIFLVGFGIYESKPAEPVFPYRVFRNRTAVATLIGSAAHGAILYSIMLYAPLFFQAVMLETPFRSGVSVLPTSACTVAFSIIGVITVEIVRRYRWGIIASSLCMTLGVGLWALWRNSSSKVLLYGFQVIASIGVGTLFTILTIPMTASVQQVDDMGIAAGILVSFRLFGALVGLATCSSVFSNVFEQHITAIGTLPPSIEILKDVREAIGFVPALRTLDVPPSILKLVIEAYRASIMAVFLVLAAIGAVGLIASLFIRELTIEKEALGRQQFEKSS</sequence>
<feature type="transmembrane region" description="Helical" evidence="6">
    <location>
        <begin position="505"/>
        <end position="526"/>
    </location>
</feature>
<feature type="region of interest" description="Disordered" evidence="5">
    <location>
        <begin position="1"/>
        <end position="27"/>
    </location>
</feature>
<feature type="transmembrane region" description="Helical" evidence="6">
    <location>
        <begin position="76"/>
        <end position="94"/>
    </location>
</feature>
<keyword evidence="3 6" id="KW-1133">Transmembrane helix</keyword>
<evidence type="ECO:0000256" key="3">
    <source>
        <dbReference type="ARBA" id="ARBA00022989"/>
    </source>
</evidence>
<organism evidence="8">
    <name type="scientific">Cladonia uncialis subsp. uncialis</name>
    <dbReference type="NCBI Taxonomy" id="180999"/>
    <lineage>
        <taxon>Eukaryota</taxon>
        <taxon>Fungi</taxon>
        <taxon>Dikarya</taxon>
        <taxon>Ascomycota</taxon>
        <taxon>Pezizomycotina</taxon>
        <taxon>Lecanoromycetes</taxon>
        <taxon>OSLEUM clade</taxon>
        <taxon>Lecanoromycetidae</taxon>
        <taxon>Lecanorales</taxon>
        <taxon>Lecanorineae</taxon>
        <taxon>Cladoniaceae</taxon>
        <taxon>Cladonia</taxon>
    </lineage>
</organism>
<feature type="transmembrane region" description="Helical" evidence="6">
    <location>
        <begin position="36"/>
        <end position="64"/>
    </location>
</feature>